<comment type="caution">
    <text evidence="1">The sequence shown here is derived from an EMBL/GenBank/DDBJ whole genome shotgun (WGS) entry which is preliminary data.</text>
</comment>
<dbReference type="EMBL" id="BARS01032113">
    <property type="protein sequence ID" value="GAG25717.1"/>
    <property type="molecule type" value="Genomic_DNA"/>
</dbReference>
<name>X0WR73_9ZZZZ</name>
<protein>
    <submittedName>
        <fullName evidence="1">Uncharacterized protein</fullName>
    </submittedName>
</protein>
<proteinExistence type="predicted"/>
<dbReference type="AlphaFoldDB" id="X0WR73"/>
<evidence type="ECO:0000313" key="1">
    <source>
        <dbReference type="EMBL" id="GAG25717.1"/>
    </source>
</evidence>
<feature type="non-terminal residue" evidence="1">
    <location>
        <position position="1"/>
    </location>
</feature>
<gene>
    <name evidence="1" type="ORF">S01H1_49879</name>
</gene>
<sequence>DNYTRVFDLSNPSVALYQTVKYDRGIDVGPTENLVSGVWSWIVDYEAWMILL</sequence>
<organism evidence="1">
    <name type="scientific">marine sediment metagenome</name>
    <dbReference type="NCBI Taxonomy" id="412755"/>
    <lineage>
        <taxon>unclassified sequences</taxon>
        <taxon>metagenomes</taxon>
        <taxon>ecological metagenomes</taxon>
    </lineage>
</organism>
<accession>X0WR73</accession>
<reference evidence="1" key="1">
    <citation type="journal article" date="2014" name="Front. Microbiol.">
        <title>High frequency of phylogenetically diverse reductive dehalogenase-homologous genes in deep subseafloor sedimentary metagenomes.</title>
        <authorList>
            <person name="Kawai M."/>
            <person name="Futagami T."/>
            <person name="Toyoda A."/>
            <person name="Takaki Y."/>
            <person name="Nishi S."/>
            <person name="Hori S."/>
            <person name="Arai W."/>
            <person name="Tsubouchi T."/>
            <person name="Morono Y."/>
            <person name="Uchiyama I."/>
            <person name="Ito T."/>
            <person name="Fujiyama A."/>
            <person name="Inagaki F."/>
            <person name="Takami H."/>
        </authorList>
    </citation>
    <scope>NUCLEOTIDE SEQUENCE</scope>
    <source>
        <strain evidence="1">Expedition CK06-06</strain>
    </source>
</reference>